<keyword evidence="3" id="KW-1185">Reference proteome</keyword>
<sequence length="27" mass="2799">MSLPSSSNTTSTSKARLSSKVADQESV</sequence>
<name>A0A5B7JRT2_PORTR</name>
<protein>
    <submittedName>
        <fullName evidence="2">Uncharacterized protein</fullName>
    </submittedName>
</protein>
<dbReference type="EMBL" id="VSRR010100967">
    <property type="protein sequence ID" value="MPC95084.1"/>
    <property type="molecule type" value="Genomic_DNA"/>
</dbReference>
<evidence type="ECO:0000313" key="3">
    <source>
        <dbReference type="Proteomes" id="UP000324222"/>
    </source>
</evidence>
<evidence type="ECO:0000256" key="1">
    <source>
        <dbReference type="SAM" id="MobiDB-lite"/>
    </source>
</evidence>
<reference evidence="2 3" key="1">
    <citation type="submission" date="2019-05" db="EMBL/GenBank/DDBJ databases">
        <title>Another draft genome of Portunus trituberculatus and its Hox gene families provides insights of decapod evolution.</title>
        <authorList>
            <person name="Jeong J.-H."/>
            <person name="Song I."/>
            <person name="Kim S."/>
            <person name="Choi T."/>
            <person name="Kim D."/>
            <person name="Ryu S."/>
            <person name="Kim W."/>
        </authorList>
    </citation>
    <scope>NUCLEOTIDE SEQUENCE [LARGE SCALE GENOMIC DNA]</scope>
    <source>
        <tissue evidence="2">Muscle</tissue>
    </source>
</reference>
<feature type="region of interest" description="Disordered" evidence="1">
    <location>
        <begin position="1"/>
        <end position="27"/>
    </location>
</feature>
<comment type="caution">
    <text evidence="2">The sequence shown here is derived from an EMBL/GenBank/DDBJ whole genome shotgun (WGS) entry which is preliminary data.</text>
</comment>
<dbReference type="Proteomes" id="UP000324222">
    <property type="component" value="Unassembled WGS sequence"/>
</dbReference>
<accession>A0A5B7JRT2</accession>
<proteinExistence type="predicted"/>
<gene>
    <name evidence="2" type="ORF">E2C01_090280</name>
</gene>
<organism evidence="2 3">
    <name type="scientific">Portunus trituberculatus</name>
    <name type="common">Swimming crab</name>
    <name type="synonym">Neptunus trituberculatus</name>
    <dbReference type="NCBI Taxonomy" id="210409"/>
    <lineage>
        <taxon>Eukaryota</taxon>
        <taxon>Metazoa</taxon>
        <taxon>Ecdysozoa</taxon>
        <taxon>Arthropoda</taxon>
        <taxon>Crustacea</taxon>
        <taxon>Multicrustacea</taxon>
        <taxon>Malacostraca</taxon>
        <taxon>Eumalacostraca</taxon>
        <taxon>Eucarida</taxon>
        <taxon>Decapoda</taxon>
        <taxon>Pleocyemata</taxon>
        <taxon>Brachyura</taxon>
        <taxon>Eubrachyura</taxon>
        <taxon>Portunoidea</taxon>
        <taxon>Portunidae</taxon>
        <taxon>Portuninae</taxon>
        <taxon>Portunus</taxon>
    </lineage>
</organism>
<feature type="compositionally biased region" description="Low complexity" evidence="1">
    <location>
        <begin position="1"/>
        <end position="13"/>
    </location>
</feature>
<evidence type="ECO:0000313" key="2">
    <source>
        <dbReference type="EMBL" id="MPC95084.1"/>
    </source>
</evidence>
<dbReference type="AlphaFoldDB" id="A0A5B7JRT2"/>